<feature type="domain" description="EGF-like" evidence="5">
    <location>
        <begin position="1944"/>
        <end position="1983"/>
    </location>
</feature>
<feature type="domain" description="EGF-like" evidence="5">
    <location>
        <begin position="4078"/>
        <end position="4116"/>
    </location>
</feature>
<dbReference type="PROSITE" id="PS50026">
    <property type="entry name" value="EGF_3"/>
    <property type="match status" value="90"/>
</dbReference>
<feature type="domain" description="EGF-like" evidence="5">
    <location>
        <begin position="3171"/>
        <end position="3208"/>
    </location>
</feature>
<feature type="domain" description="EGF-like" evidence="5">
    <location>
        <begin position="2161"/>
        <end position="2199"/>
    </location>
</feature>
<dbReference type="GO" id="GO:0005509">
    <property type="term" value="F:calcium ion binding"/>
    <property type="evidence" value="ECO:0007669"/>
    <property type="project" value="InterPro"/>
</dbReference>
<feature type="domain" description="EGF-like" evidence="5">
    <location>
        <begin position="4502"/>
        <end position="4540"/>
    </location>
</feature>
<reference evidence="7" key="1">
    <citation type="submission" date="2022-01" db="EMBL/GenBank/DDBJ databases">
        <authorList>
            <person name="King R."/>
        </authorList>
    </citation>
    <scope>NUCLEOTIDE SEQUENCE</scope>
</reference>
<feature type="disulfide bond" evidence="2">
    <location>
        <begin position="2860"/>
        <end position="2870"/>
    </location>
</feature>
<feature type="domain" description="EGF-like" evidence="5">
    <location>
        <begin position="4819"/>
        <end position="4857"/>
    </location>
</feature>
<feature type="disulfide bond" evidence="2">
    <location>
        <begin position="4245"/>
        <end position="4255"/>
    </location>
</feature>
<feature type="disulfide bond" evidence="2">
    <location>
        <begin position="4988"/>
        <end position="4998"/>
    </location>
</feature>
<feature type="disulfide bond" evidence="2">
    <location>
        <begin position="2113"/>
        <end position="2123"/>
    </location>
</feature>
<feature type="domain" description="EGF-like" evidence="5">
    <location>
        <begin position="3005"/>
        <end position="3043"/>
    </location>
</feature>
<accession>A0A9P0HNJ7</accession>
<feature type="disulfide bond" evidence="2">
    <location>
        <begin position="2430"/>
        <end position="2440"/>
    </location>
</feature>
<feature type="disulfide bond" evidence="2">
    <location>
        <begin position="626"/>
        <end position="636"/>
    </location>
</feature>
<feature type="domain" description="ZP" evidence="6">
    <location>
        <begin position="7616"/>
        <end position="7858"/>
    </location>
</feature>
<feature type="domain" description="EGF-like" evidence="5">
    <location>
        <begin position="2747"/>
        <end position="2784"/>
    </location>
</feature>
<dbReference type="PROSITE" id="PS51034">
    <property type="entry name" value="ZP_2"/>
    <property type="match status" value="1"/>
</dbReference>
<feature type="domain" description="EGF-like" evidence="5">
    <location>
        <begin position="2798"/>
        <end position="2836"/>
    </location>
</feature>
<feature type="domain" description="EGF-like" evidence="5">
    <location>
        <begin position="1153"/>
        <end position="1190"/>
    </location>
</feature>
<feature type="domain" description="EGF-like" evidence="5">
    <location>
        <begin position="3808"/>
        <end position="3845"/>
    </location>
</feature>
<feature type="domain" description="EGF-like" evidence="5">
    <location>
        <begin position="1790"/>
        <end position="1827"/>
    </location>
</feature>
<protein>
    <submittedName>
        <fullName evidence="7">Uncharacterized protein</fullName>
    </submittedName>
</protein>
<evidence type="ECO:0000313" key="8">
    <source>
        <dbReference type="Proteomes" id="UP001152798"/>
    </source>
</evidence>
<feature type="domain" description="EGF-like" evidence="5">
    <location>
        <begin position="5564"/>
        <end position="5602"/>
    </location>
</feature>
<feature type="domain" description="EGF-like" evidence="5">
    <location>
        <begin position="199"/>
        <end position="236"/>
    </location>
</feature>
<feature type="disulfide bond" evidence="2">
    <location>
        <begin position="5201"/>
        <end position="5211"/>
    </location>
</feature>
<evidence type="ECO:0000256" key="2">
    <source>
        <dbReference type="PROSITE-ProRule" id="PRU00076"/>
    </source>
</evidence>
<feature type="disulfide bond" evidence="2">
    <location>
        <begin position="949"/>
        <end position="959"/>
    </location>
</feature>
<feature type="disulfide bond" evidence="2">
    <location>
        <begin position="202"/>
        <end position="212"/>
    </location>
</feature>
<feature type="domain" description="EGF-like" evidence="5">
    <location>
        <begin position="3384"/>
        <end position="3421"/>
    </location>
</feature>
<feature type="domain" description="EGF-like" evidence="5">
    <location>
        <begin position="5778"/>
        <end position="5817"/>
    </location>
</feature>
<feature type="domain" description="EGF-like" evidence="5">
    <location>
        <begin position="887"/>
        <end position="925"/>
    </location>
</feature>
<feature type="domain" description="EGF-like" evidence="5">
    <location>
        <begin position="4456"/>
        <end position="4493"/>
    </location>
</feature>
<feature type="domain" description="EGF-like" evidence="5">
    <location>
        <begin position="7030"/>
        <end position="7069"/>
    </location>
</feature>
<feature type="domain" description="EGF-like" evidence="5">
    <location>
        <begin position="4926"/>
        <end position="4964"/>
    </location>
</feature>
<feature type="domain" description="EGF-like" evidence="5">
    <location>
        <begin position="3112"/>
        <end position="3150"/>
    </location>
</feature>
<feature type="disulfide bond" evidence="2">
    <location>
        <begin position="3704"/>
        <end position="3714"/>
    </location>
</feature>
<feature type="domain" description="EGF-like" evidence="5">
    <location>
        <begin position="3435"/>
        <end position="3473"/>
    </location>
</feature>
<feature type="domain" description="EGF-like" evidence="5">
    <location>
        <begin position="6250"/>
        <end position="6289"/>
    </location>
</feature>
<feature type="disulfide bond" evidence="2">
    <location>
        <begin position="4459"/>
        <end position="4469"/>
    </location>
</feature>
<dbReference type="SMART" id="SM00286">
    <property type="entry name" value="PTI"/>
    <property type="match status" value="12"/>
</dbReference>
<feature type="domain" description="EGF-like" evidence="5">
    <location>
        <begin position="5249"/>
        <end position="5287"/>
    </location>
</feature>
<feature type="domain" description="EGF-like" evidence="5">
    <location>
        <begin position="2581"/>
        <end position="2620"/>
    </location>
</feature>
<feature type="disulfide bond" evidence="2">
    <location>
        <begin position="1263"/>
        <end position="1273"/>
    </location>
</feature>
<dbReference type="SMART" id="SM00181">
    <property type="entry name" value="EGF"/>
    <property type="match status" value="136"/>
</dbReference>
<feature type="domain" description="EGF-like" evidence="5">
    <location>
        <begin position="836"/>
        <end position="873"/>
    </location>
</feature>
<feature type="domain" description="EGF-like" evidence="5">
    <location>
        <begin position="2368"/>
        <end position="2406"/>
    </location>
</feature>
<feature type="domain" description="EGF-like" evidence="5">
    <location>
        <begin position="516"/>
        <end position="553"/>
    </location>
</feature>
<feature type="domain" description="EGF-like" evidence="5">
    <location>
        <begin position="1897"/>
        <end position="1934"/>
    </location>
</feature>
<feature type="domain" description="EGF-like" evidence="5">
    <location>
        <begin position="1094"/>
        <end position="1132"/>
    </location>
</feature>
<feature type="disulfide bond" evidence="2">
    <location>
        <begin position="4140"/>
        <end position="4150"/>
    </location>
</feature>
<feature type="domain" description="EGF-like" evidence="5">
    <location>
        <begin position="1414"/>
        <end position="1452"/>
    </location>
</feature>
<feature type="domain" description="EGF-like" evidence="5">
    <location>
        <begin position="3064"/>
        <end position="3101"/>
    </location>
</feature>
<dbReference type="InterPro" id="IPR000742">
    <property type="entry name" value="EGF"/>
</dbReference>
<feature type="domain" description="EGF-like" evidence="5">
    <location>
        <begin position="1260"/>
        <end position="1297"/>
    </location>
</feature>
<feature type="domain" description="EGF-like" evidence="5">
    <location>
        <begin position="3701"/>
        <end position="3738"/>
    </location>
</feature>
<feature type="domain" description="EGF-like" evidence="5">
    <location>
        <begin position="3218"/>
        <end position="3257"/>
    </location>
</feature>
<feature type="disulfide bond" evidence="2">
    <location>
        <begin position="1900"/>
        <end position="1910"/>
    </location>
</feature>
<feature type="domain" description="EGF-like" evidence="5">
    <location>
        <begin position="777"/>
        <end position="815"/>
    </location>
</feature>
<feature type="domain" description="EGF-like" evidence="5">
    <location>
        <begin position="3854"/>
        <end position="3893"/>
    </location>
</feature>
<evidence type="ECO:0000259" key="5">
    <source>
        <dbReference type="PROSITE" id="PS50026"/>
    </source>
</evidence>
<dbReference type="Pfam" id="PF21164">
    <property type="entry name" value="Dumpy_DPY"/>
    <property type="match status" value="59"/>
</dbReference>
<feature type="domain" description="EGF-like" evidence="5">
    <location>
        <begin position="623"/>
        <end position="660"/>
    </location>
</feature>
<dbReference type="Proteomes" id="UP001152798">
    <property type="component" value="Chromosome 6"/>
</dbReference>
<feature type="domain" description="EGF-like" evidence="5">
    <location>
        <begin position="5198"/>
        <end position="5235"/>
    </location>
</feature>
<keyword evidence="4" id="KW-1133">Transmembrane helix</keyword>
<feature type="domain" description="EGF-like" evidence="5">
    <location>
        <begin position="1524"/>
        <end position="1562"/>
    </location>
</feature>
<feature type="disulfide bond" evidence="2">
    <location>
        <begin position="4564"/>
        <end position="4574"/>
    </location>
</feature>
<feature type="domain" description="EGF-like" evidence="5">
    <location>
        <begin position="5838"/>
        <end position="5873"/>
    </location>
</feature>
<feature type="domain" description="EGF-like" evidence="5">
    <location>
        <begin position="4396"/>
        <end position="4435"/>
    </location>
</feature>
<feature type="domain" description="EGF-like" evidence="5">
    <location>
        <begin position="457"/>
        <end position="495"/>
    </location>
</feature>
<dbReference type="InterPro" id="IPR001507">
    <property type="entry name" value="ZP_dom"/>
</dbReference>
<feature type="disulfide bond" evidence="2">
    <location>
        <begin position="1476"/>
        <end position="1486"/>
    </location>
</feature>
<feature type="disulfide bond" evidence="2">
    <location>
        <begin position="5311"/>
        <end position="5321"/>
    </location>
</feature>
<feature type="domain" description="EGF-like" evidence="5">
    <location>
        <begin position="2110"/>
        <end position="2147"/>
    </location>
</feature>
<sequence>MLYTSFKSPGYTGICPTNKIIFKNFVVESIQEKPTPCQPSPCGANAVCREQNGAGSCSCLPEYIGNPYEGCRPECVHNTDCPSNKACIRNKCQDPCPGTCGQNADCQVVNHLPSCTCNPGYIGDPFRFCNIAPPKQPDTPVDPCNPSPCGPNSQCKVNNGQAICSCLVNYVGSPPGCRPECVVSSECSSDKACVNQKCIDPCPGTCGQNAQCQVINHSPICSCRSGYTGDPFSRCYRIPPPPPPAQSPVLLNPCVPSPCGPYSQCRDSGGTPSCSCLPEYTGSPPNCRPECTINPECPSNLACMREKCRDPCPGSCGTGAHCSVINHTPICTCPEGYTGDPFTNCFPKPPPPPEPQESDPCHPSPCGANAECNDGVCTCLLEYQGDPYTGCRPECVLNNDCPRNRACIRNKCTDPCPGTCGQEAQCDVINHIPVCSCPPGKSGNPFIECRPVAAPVDSTPCQPSPCGPYSQCRAVNGQSVCSCLAGYKGMPPSCRPECVVNSDCGRNEACSNQKCRNPCPGTCGVGARCEVVNHNPICSCPPRYTGDPFVRCRPIPDQPIQQRPENPCIPSPCGPNSQCKVSGDSPSCSCLPDFLGVPPNCRPECVSNGECSSHLACIRQKCVDPCPNTCGSNAICRVVSHTPQCLCSTGYTGDPFVSCTPFQSEPVQEKPTPCQPSPCGANAVCREQNGAGSCSCLPEYIGNPYEGCRPECVHNTDCPSNKACIRNKCQDPCPGTCGQNADCQVVNHLPSCTCNPGYIGDPFRFCNIAPPKQPDTPVDPCNPSPCGPNSQCKVNNGQAICSCLVNYVGSPPGCRPECVVSSECSSDKACVNQKCIDPCPGTCGQNAQCQVINHSPICSCRSGYTGDPFSRCYRIPPPPPPAQSPVLLNPCVPSPCGPYSQCRDSGGTPSCSCLPEYTGSPPNCRPECTINPECPSNLACMREKCRDPCPGSCGTGAHCSVINHTPICTCPEGYTGDPFTNCFPKPPPPPEPQESDPCHPSPCGANAECNDGVCTCLLEYQGDPYTGCRPECVLNNDCPRNRACIRNKCTDPCPGTCGQEAQCDVINHIPVCSCPPGKSGNPFIECRPVAAPVDSTPCQPSPCGPYSQCRAVNGQSVCSCLAGYKGMPPSCRPECVVNSDCGRNEACSNQKCRNPCPGTCGVGARCEVVNHNPICSCPPRYTGDPFVRCRPIPDQPIQQRPENPCIPSPCGPNSQCKVSGDSPSCSCLPDFLGVPPNCRPECVSNGECSSHLACIRQKCVDPCPNTCGSNAICRVVSHTPQCLCSTGYTGDPFVSCTPFQSEPVQEKPTPCQPSPCGANAVCREQNGAGSCSCLPEYIGNPYEGCRPECVHNTDCPSNKACIRNKCQDPCPGTCGQNADCQVVNHLPSCTCNPGYIGDPFRFCNIAPPKQPDTPVDPCNPSPCGPNSQCKVNNGQAICSCLVNYVGSPPGCRPECVVSSECSSDKACVNQKCIDPCPGTCGQNAQCQVINHSPICSCRSGYTGDPFSRCYRIPPPPPPAQSPVLLNPCVPSPCGPYSQCRDSGGTPSCSCLPEYTGSPPNCRPECTINPECPSNLACMREKCRDPCPGSCGTGAHCSVINHTPICTCPEGYTGDPFTNCFPKPPPPPEPQESDPCHPSPCGANAECNDGVCTCLLEYQGDPYTGCRPECVLNNDCPRNRACIRNKCTDPCPGTCGQEAQCDVINHIPVCSCPPGKSGNPFIECRPVAAPVDSTPCQPSPCGPYSQCRAVNGQSVCSCLAGYKGMPPSCRPECVVNSDCGRNEACSNQKCRNPCPGTCGVGARCEVVNHNPICSCPPRYTGDPFVRCRPIPDQPIQQRPENPCIPSPCGPNSQCKVSGDSPSCSCLPDFLGVPPNCRPECVSNGECSSHLACIRQKCVDPCPNTCGSNAICRVVSHTPQCLCSTGYTGDPFVSCTPFQSEPVQEKPTPCQPSPCGANAVCREQNGAGSCSCLPEYIGNPYEGCRPECVHNTDCPSNKACIRNKCQDPCPGTCGQNADCQVVNHLPSCTCNPGYIGDPFRFCNIAPPKQPDTPVDPCNPSPCGPNSQCKVNNGQAICSCLVNYVGSPPGCRPECVVSSECSSDKACVNQKCIDPCPGTCGQNAQCQVINHSPICSCRSGYTGDPFSRCYRIPPPPPPAQSPVLLNPCVPSPCGPYSQCRDSGGTPSCSCLPEYTGSPPNCRPECTINPECPSNLACMREKCRDPCPGSCGTGAHCSVINHTPICTCPEGYTGDPFTNCFPKPPPPPEPQESDPCHPSPCGANAECNDGVCTCLLEYQGDPYTGCRPECVLNNDCPRNRACIRNKCTDPCPGTCGQEAQCDVINHIPVCSCPPGKSGNPFIECRPVAAPVDSTPCQPSPCGPYSQCRAVNGQSVCSCLAGYKGMPPSCRPECVVNSDCGRNEACSNQKCRNPCPGTCGVGARCEVVNHNPICSCPPRYTGDPFVRCRPIPDQPIQQRPENPCIPSPCGPNSQCKVSGDSPSCSCLPDFLGVPPNCRPECVSNGECSSHLACIRQKCVDPCPNTCGSNAICRVVSHTPQCLCSTGYTGDPFVSCTPFQSEPVQEKPTPCQPSPCGANAVCREQNGAGSCSCLPEYIGNPYEGCRPECVHNTDCPSNKACIRNKCQDPCPGTCGQNADCQVVNHLPSCTCNPGYIGDPFRFCNIAPPKQPDTPVDPCNPSPCGPNSQCKVNNGQAICSCLVNYVGSPPGCRPECVVSSECSSDKACVNQKCIDPCPGTCGQNAQCQVINHSPICSCRSGYTGDPFSRCYRIPPPPPPAQSPVLLNPCVPSPCGPYSQCRDSGGTPSCSCLPEYTGSPPNCRPECTINPECPSNLACMREKCRDPCPGSCGTGAHCSVINHTPICTCPEGYTGDPFTNCFPKPPPPPEPQESDPCHPSPCGANAECNDGVCTCLLEYQGDPYTGCRPECVLNNDCPRNRACIRNKCTDPCPGTCGQEAQCDVINHIPVCSCPPGKSGNPFIECRPVAAPVDSTPCQPSPCGPYSQCRAVNGQSVCSCLAGYKGMPPSCRPECVVNSDCGRNEACSNQKCRNPCPGTCGVGARCEVVNHNPICSCPPRYTGDPFVRCRPIPDQPIQQRPENPCIPSPCGPNSQCKVSGDSPSCSCLPDFLGVPPNCRPECVSNGECSSHLACIRQKCVDPCPNTCGSNAICRVVSHTPQCLCSTGYTGDPFVSCTPFQSEPVQEKPTPCQPSPCGANAVCREQNGAGSCSCLPEYIGNPYEGCRPECVHNTDCPSNKACIRNKCQDPCPGTCGQNADCQVVNHLPSCTCNPGYIGDPFRFCNIAPPKQPDTPVDPCNPSPCGPNSQCKVNNGQAICSCLVNYVGSPPGCRPECVVSSECSSDKACVNQKCIDPCPGTCGQNAQCQVINHSPICSCRSGYTGDPFSRCYRIPPPPPPAQSPVLLNPCVPSPCGPYSQCRDSGGTPSCSCLPEYTGSPPNCRPECTINPECPSNLACMREKCRDPCPGSCGTGAHCSVINHTPICTCPEGYTGDPFTNCFPKPPPPPEPQESDPCHPSPCGANAECNDGVCTCLLEYQGDPYTGCRPECVLNNDCPRNRACIRNKCTDPCPGTCGQEAQCDVINHIPVCSCPPGKSGNPFIECRPVAAPVDSTPCQPSPCGPYSQCRAVNGQSVCSCLAGYKGMPPSCRPECVVNSDCGRNEACSNQKCRNPCPGTCGVGARCEVVNHNPICSCPPRYTGDPFVRCRPIPDQPIQQRPENPCIPSPCGPNSQCKVSGDSPSCSCLPDFLGAPPNCKPECVSNGECSSHLACINKKCKDPCPNTCGTNAICRVVSHTPQCLCPPGYTGDPFIQCTVFKPIPVEIASPCQPSPCGANAVCREHNGAGSCSCLPEYIGNPYEGCRPECVLNTDCPSNKACIRNKCEDPCPGTCGQNAECQVVNHLPSCTCKLGHTGDPFRLCNLIIDARQLYFSIAAEKVPVDPCNPSPCGPNSQCKVNNGQAICSCLANYVGTPPGCRPECVVSSECTSNKACVNQKCIDPCPGTCGQNAQCQVINHSPICSCRAGYTGDPFSRCYHIPPPPTKPVQIITNPCLPSPCGPYSQCRDSGGTPSCSCLPEYKGSPPNCRPECSINAECPSILSCIREKCRDPCPGSCGSGAECSVINHTPICTCPNGYTGDPFTNCVPKPATLPVESSPCQPSPCGPNSQCRAVNGQSVCSCLEGYKGMPPSCRPECVVNSDCERDEACSNQKCRNPCTGTCGIGARCQVVNHNPICSCPPRYTGDPFFRCHAIPEVLPPQPPQNPCLPSPCGPHSQCKVSGDSPSCSCLPDFLGVPPSCRPECISNGECTSHLACINQKCKNPCPNTCGSNTDCQVISHTPHCVCRPGFTGDPFIQCTIVQPDPISEIITPCQPSPCGANAICREQNGAGSCSCLAEYIGNPYEGCRPECVLNSDCPSNKACVKNKCQDPCPGTCGQNAECHVVNHIPICTCNSGYTGDPFKYCNLIPTTVPVPINPCNPTPCGPNSQCKVNNDQAICSCLPQYIGSPPGCRPECVVSAECPSNKACMNQKCVDPCIGTCGQNALCQVINHSPICSCKPSYTGDPFTRCHLMPKPPQPPSAPQYFNPCVPSPCGPNSQCRNIGMTPSCSCLPEYTGSPPNCRPECSINAECSSNLACIREKCRDPCPGSCGIGAQCSVINHTPICSCPPSYTGDPFTNCVPKPPPPPEPVATDPCNPSPCGPNTQCSEGVCTCLPEYQGDPYTGCRPECILNNECPRNKACIRNKCTDPCPGTCGQDAHCEVLNHIPICSCPSGMSGNPFIQCKPVVVPVETSPCQPSPCGPYSQCRAINGQSVCSCLEGYKGTPPSCRPECVVNSDCGRNEACNNQKCKNPCPGTCGVGARCEVVNHNPICSCPAQFTGDPFIRCHPIPNNPPPQLPQNPCVPSPCGPNSQCKVSGESPSCSCLPDFLGVPPNCKPECISNGECSSHLACINQKCKDPCPNTCGVNAECRVVSHTPQCICLTGFTGDPFAQCNPIQLSPAEDKLTPCQPSPCGANALCREQNGAGSCTCLPEYIGNPYEGCRPECVLNSDCPSNKACIRNKCQDPCPGTCGQNAECQVVNHLPSCTCYTGYTGDPFKYCNPTPQKPEASPTDPCNPSPCGPNSQCKVNNDQAICSCLPQYVGSPPGCRPECVVSSECTSDKACINQKCNDPCPGTCGQNARCQVINHSPICSCQAGHTGDPFSRCYHVPSLPEPTLAPKPVNPCVPSPCGPYAQCRDSGGTASCSCLPDYTGAPPNCRPECSINAECASNLACIREKCRDPCPGSCGIGAVCNVFSHIPVCTCPDGYTGDPFTNCVPKPPPKPDPVATDPCNPSPCGSNTQCADGVCTCLPEYQGDPYTGCRPECVLNNECPRNKACIRNKCTDPCPGTCGNNALCEVINHIPICKCPEKMKGNPFIQCLPAEEDIATQPCTPSPCGPNSVCRELNNQAICACLSGYLGSPPSCRPECVVNSDCSLDKACTNLHCMDPCPGSCGLNAECVVINHNPICKCPVHYTGDAFTRCYPIPENLPKPIVNENPCIPSPCGPYSACRQQNGSPSCSCLPDYIGTPPNCRPECISNSECSNDKACINQRCIDPCPGSCGSNAECRVVSHTPNCFCPSGFIGDPFTNCYTRPTEPTKPPTPLNPCDPSPCGSNAQCRIENRSYAVCECLPEYQGNPYEGCRPECVVSSDCPTNKACLKNKCLDPCPGTCGLSAVCTVSNHIPICSCPPGYTGDAFTRCEQIPQKEPKDDPCWYSPCGPNARCTNSNGIALCECLPGFSGTPTDGCKPECTISSDCPRNRACVSNKCIDPCPGVCGFQARCQVLNHSPICSCPPNYVGDPFSECREAPAPPKDPCNPSPCGVNGQCRVQNGIATCVYPECVINQDCPRDKACYAQKCQDPCIDACGINAICQAVNHKAVCSCPPDYTGEPRLSCQLFQPAPPPPECTTDHQCRNDKACINQMCKDPCQAATTSVCAYNAVCSVIMHRPICVCRDGLSGNAHTQCYDIGCRTDSECPVTESCVNKQCMDPCRLAKCGIGAYCEPEGGKGRCICPPGSLGNPFISCETPQCTQDVDCPSQLACRNLKCVDPCDCAPGAICTVAGHQPTCRCPPGYSGNPHQSCTIAPIVDTTKCQMDADCASKLACFSGECKNPCTETNPCGTNAECRVVDTLPLRTMSCHCLPGYIGDADVQCKLEESTKPQCSSDSQCSDTESCINRECVNPCLVSSPCGNNAECRPDNHKVTCHCPEGLAGNPYTNCYKPLDTSPECKSDSECASQLACINQRCQNPCVTSNPCSSTAECTTLQHRPTCTCPQGWAGDPQSHCYKPECRIDSDCLYDKACISGNCLSPCRESSCGRGAECRAVSHSAQCVCPLGTQGDPHVSCVTVVCQYNEDCADHEACDRLNRVCRPVCESDVCGTRATCIARSHQHKCICEPGTQGDPYVECTVDYRAHAECIQDSDCPSKTGCINRKCQDPCSLPAVCAFDQECRVQDTLPMRTVLCVCPPDTIASIDGHCRPIIKTTEECQADSECRDLERCVRGSCVEACRIDPCGLNALCQSTRHQSVCTCPRGYIGNPHIECNPDHAVSVPSYQPVPECSHNDDCPANKRCKNQLCVNPCTHDSPCAPGAFCHTDDHQPVCRCPAGFQGNPLTQCIPPAESTVGCSSNSDCTPREACVNKLCISPCNCGTNAECKVTNHYPTCYCKPGYSGNPQIGCIKVGCESESQCSDDKTCYNSECINPCILGDPCGINAECYGAKHAAQCKCNVGYRGNPLVRCERIECSVDSDCSEDRLCRDHHCINPCQDQINPTCAHNAICYVRNHQASCRCPDWMPLGDPLSYCQRVPPVSVPTVECEKDVECPSQLACINNKCLNPCVELSPCTPSSMCSVFDSTPVRTMVCTCPEGWVPDNDGECKPVIVPSPPGCVSDNECSSNETCINRMCRNPCNCGPNAECMIMNHRPICSCIPGYDGNPDVGCRAVGCRIDSECGSGKACINGNCINPCVVEDPCGPNAECYPVGTRPECRCLSGYRGNPYDRCLVVGCRSNSDCPNDRACINAQCINPCIYDQPCAARAKCFVQNHLPLCRCPPAYEGNPYTSCRLKVEPECRVDGDCPSFYACFNQQCKDPCQEMEPCQKPALCEAIKTLPVRTMICECPPGYISSGSGVCKATPPVVAIGECISDSDCPSDRACINAICKNPCNCGPNADCRVRDHKPVCSCLPGYDGNAEIECQKAGCRSNTDCPSQQACLNRECVPACSPDGSSCGTGAICYGSHHTALCECPPGLTGDPHVGCVHVECETNSDCPSDKACINSHCKSPCEDSDPCLPPGECTVFNHVVDCKCPPGFIGDTRKGCTPVEVKCKEDQDCPKQTACINQECVNPCNATQPCGTNSECKVFDTYPVRTMICECLPGYYGNAAVECVPVSECSADKGFVRNEDGECVCPPGTGLNLNDECERCPPEKGLKVDEKGRCVCDLEKGLIVDERGNCICRTDLGYHLDINGNCLPVGPGCTTDDDCLDSQYCNSKTKICEDPCAEKVCGINAFCNTTSHTPVCQCIKGNIGDPEVICKPPVTAKTDFPQPEMIVSCLSDGVQVEIHIEEKGFNGVLYVKGHSKDEKCRRVLSVPNDSPVRTEIFKVNFGTCGLIHVNGQASFVLVIQKHPMLVTFKTQAYHIKCVYTTGEQNVTLGFNVSMLTTAGTIANTGPPPTCFMRIVTHSGQEINSAEIGDNLMLQVEVQPSTIYGGFARSCVAKTMEDTVENEYEVTDENGCATDPSIFGEWDYNPETQSLMANFNAFKFPSSDNIRFQCNIRVCFGKCQPVNCRGYNAFGRRRREIRDTNRTGADIYEPVSEGQLREEITIQSNAILTFERREERFIDPREGRLSPEVQQIDDICVSMIGFIIALVITALLALVAVAVAVSCWLIAYRRRPKVDGPLPHPPDFPNPLFTTPDPLAEPSPDYLS</sequence>
<evidence type="ECO:0000256" key="3">
    <source>
        <dbReference type="SAM" id="MobiDB-lite"/>
    </source>
</evidence>
<feature type="domain" description="EGF-like" evidence="5">
    <location>
        <begin position="1473"/>
        <end position="1510"/>
    </location>
</feature>
<feature type="domain" description="EGF-like" evidence="5">
    <location>
        <begin position="2427"/>
        <end position="2464"/>
    </location>
</feature>
<feature type="disulfide bond" evidence="2">
    <location>
        <begin position="5736"/>
        <end position="5746"/>
    </location>
</feature>
<feature type="domain" description="EGF-like" evidence="5">
    <location>
        <begin position="140"/>
        <end position="178"/>
    </location>
</feature>
<feature type="domain" description="EGF-like" evidence="5">
    <location>
        <begin position="1838"/>
        <end position="1876"/>
    </location>
</feature>
<feature type="domain" description="EGF-like" evidence="5">
    <location>
        <begin position="1307"/>
        <end position="1346"/>
    </location>
</feature>
<gene>
    <name evidence="7" type="ORF">NEZAVI_LOCUS13292</name>
</gene>
<feature type="domain" description="EGF-like" evidence="5">
    <location>
        <begin position="4561"/>
        <end position="4598"/>
    </location>
</feature>
<dbReference type="InterPro" id="IPR003645">
    <property type="entry name" value="Fol_N"/>
</dbReference>
<feature type="disulfide bond" evidence="2">
    <location>
        <begin position="3497"/>
        <end position="3507"/>
    </location>
</feature>
<feature type="disulfide bond" evidence="2">
    <location>
        <begin position="3067"/>
        <end position="3077"/>
    </location>
</feature>
<feature type="disulfide bond" evidence="2">
    <location>
        <begin position="2537"/>
        <end position="2547"/>
    </location>
</feature>
<feature type="disulfide bond" evidence="2">
    <location>
        <begin position="3174"/>
        <end position="3184"/>
    </location>
</feature>
<feature type="domain" description="EGF-like" evidence="5">
    <location>
        <begin position="1583"/>
        <end position="1620"/>
    </location>
</feature>
<dbReference type="OrthoDB" id="4405280at2759"/>
<feature type="domain" description="EGF-like" evidence="5">
    <location>
        <begin position="309"/>
        <end position="346"/>
    </location>
</feature>
<feature type="disulfide bond" evidence="2">
    <location>
        <begin position="519"/>
        <end position="529"/>
    </location>
</feature>
<evidence type="ECO:0000259" key="6">
    <source>
        <dbReference type="PROSITE" id="PS51034"/>
    </source>
</evidence>
<dbReference type="InterPro" id="IPR048407">
    <property type="entry name" value="Dumpy_DPY"/>
</dbReference>
<feature type="domain" description="EGF-like" evidence="5">
    <location>
        <begin position="5139"/>
        <end position="5177"/>
    </location>
</feature>
<proteinExistence type="predicted"/>
<feature type="disulfide bond" evidence="2">
    <location>
        <begin position="4674"/>
        <end position="4684"/>
    </location>
</feature>
<feature type="domain" description="EGF-like" evidence="5">
    <location>
        <begin position="2857"/>
        <end position="2894"/>
    </location>
</feature>
<feature type="disulfide bond" evidence="2">
    <location>
        <begin position="1793"/>
        <end position="1803"/>
    </location>
</feature>
<keyword evidence="4" id="KW-0472">Membrane</keyword>
<evidence type="ECO:0000256" key="1">
    <source>
        <dbReference type="ARBA" id="ARBA00023157"/>
    </source>
</evidence>
<feature type="domain" description="EGF-like" evidence="5">
    <location>
        <begin position="946"/>
        <end position="983"/>
    </location>
</feature>
<keyword evidence="4" id="KW-0812">Transmembrane</keyword>
<feature type="domain" description="EGF-like" evidence="5">
    <location>
        <begin position="1201"/>
        <end position="1239"/>
    </location>
</feature>
<dbReference type="SMART" id="SM00241">
    <property type="entry name" value="ZP"/>
    <property type="match status" value="1"/>
</dbReference>
<dbReference type="SMART" id="SM00274">
    <property type="entry name" value="FOLN"/>
    <property type="match status" value="48"/>
</dbReference>
<feature type="domain" description="EGF-like" evidence="5">
    <location>
        <begin position="6769"/>
        <end position="6808"/>
    </location>
</feature>
<feature type="domain" description="EGF-like" evidence="5">
    <location>
        <begin position="6180"/>
        <end position="6223"/>
    </location>
</feature>
<feature type="domain" description="EGF-like" evidence="5">
    <location>
        <begin position="5456"/>
        <end position="5494"/>
    </location>
</feature>
<dbReference type="EMBL" id="OV725082">
    <property type="protein sequence ID" value="CAH1404989.1"/>
    <property type="molecule type" value="Genomic_DNA"/>
</dbReference>
<feature type="disulfide bond" evidence="2">
    <location>
        <begin position="5626"/>
        <end position="5636"/>
    </location>
</feature>
<feature type="disulfide bond" evidence="2">
    <location>
        <begin position="312"/>
        <end position="322"/>
    </location>
</feature>
<feature type="domain" description="EGF-like" evidence="5">
    <location>
        <begin position="5623"/>
        <end position="5660"/>
    </location>
</feature>
<feature type="domain" description="EGF-like" evidence="5">
    <location>
        <begin position="4242"/>
        <end position="4279"/>
    </location>
</feature>
<feature type="transmembrane region" description="Helical" evidence="4">
    <location>
        <begin position="7926"/>
        <end position="7954"/>
    </location>
</feature>
<feature type="domain" description="EGF-like" evidence="5">
    <location>
        <begin position="4985"/>
        <end position="5022"/>
    </location>
</feature>
<feature type="domain" description="EGF-like" evidence="5">
    <location>
        <begin position="4028"/>
        <end position="4065"/>
    </location>
</feature>
<evidence type="ECO:0000256" key="4">
    <source>
        <dbReference type="SAM" id="Phobius"/>
    </source>
</evidence>
<feature type="domain" description="EGF-like" evidence="5">
    <location>
        <begin position="5032"/>
        <end position="5071"/>
    </location>
</feature>
<feature type="region of interest" description="Disordered" evidence="3">
    <location>
        <begin position="7963"/>
        <end position="7991"/>
    </location>
</feature>
<organism evidence="7 8">
    <name type="scientific">Nezara viridula</name>
    <name type="common">Southern green stink bug</name>
    <name type="synonym">Cimex viridulus</name>
    <dbReference type="NCBI Taxonomy" id="85310"/>
    <lineage>
        <taxon>Eukaryota</taxon>
        <taxon>Metazoa</taxon>
        <taxon>Ecdysozoa</taxon>
        <taxon>Arthropoda</taxon>
        <taxon>Hexapoda</taxon>
        <taxon>Insecta</taxon>
        <taxon>Pterygota</taxon>
        <taxon>Neoptera</taxon>
        <taxon>Paraneoptera</taxon>
        <taxon>Hemiptera</taxon>
        <taxon>Heteroptera</taxon>
        <taxon>Panheteroptera</taxon>
        <taxon>Pentatomomorpha</taxon>
        <taxon>Pentatomoidea</taxon>
        <taxon>Pentatomidae</taxon>
        <taxon>Pentatominae</taxon>
        <taxon>Nezara</taxon>
    </lineage>
</organism>
<feature type="domain" description="EGF-like" evidence="5">
    <location>
        <begin position="670"/>
        <end position="709"/>
    </location>
</feature>
<feature type="domain" description="EGF-like" evidence="5">
    <location>
        <begin position="4290"/>
        <end position="4328"/>
    </location>
</feature>
<keyword evidence="1 2" id="KW-1015">Disulfide bond</keyword>
<dbReference type="Pfam" id="PF00008">
    <property type="entry name" value="EGF"/>
    <property type="match status" value="1"/>
</dbReference>
<feature type="domain" description="EGF-like" evidence="5">
    <location>
        <begin position="564"/>
        <end position="602"/>
    </location>
</feature>
<feature type="domain" description="EGF-like" evidence="5">
    <location>
        <begin position="3325"/>
        <end position="3363"/>
    </location>
</feature>
<feature type="domain" description="EGF-like" evidence="5">
    <location>
        <begin position="2475"/>
        <end position="2513"/>
    </location>
</feature>
<keyword evidence="8" id="KW-1185">Reference proteome</keyword>
<feature type="disulfide bond" evidence="2">
    <location>
        <begin position="1156"/>
        <end position="1166"/>
    </location>
</feature>
<feature type="disulfide bond" evidence="2">
    <location>
        <begin position="3387"/>
        <end position="3397"/>
    </location>
</feature>
<dbReference type="SUPFAM" id="SSF90148">
    <property type="entry name" value="DPY module"/>
    <property type="match status" value="54"/>
</dbReference>
<dbReference type="PROSITE" id="PS01186">
    <property type="entry name" value="EGF_2"/>
    <property type="match status" value="53"/>
</dbReference>
<comment type="caution">
    <text evidence="2">Lacks conserved residue(s) required for the propagation of feature annotation.</text>
</comment>
<dbReference type="InterPro" id="IPR001881">
    <property type="entry name" value="EGF-like_Ca-bd_dom"/>
</dbReference>
<feature type="domain" description="EGF-like" evidence="5">
    <location>
        <begin position="3494"/>
        <end position="3531"/>
    </location>
</feature>
<feature type="disulfide bond" evidence="2">
    <location>
        <begin position="4031"/>
        <end position="4041"/>
    </location>
</feature>
<feature type="domain" description="EGF-like" evidence="5">
    <location>
        <begin position="2220"/>
        <end position="2257"/>
    </location>
</feature>
<feature type="domain" description="EGF-like" evidence="5">
    <location>
        <begin position="4671"/>
        <end position="4708"/>
    </location>
</feature>
<feature type="domain" description="EGF-like" evidence="5">
    <location>
        <begin position="250"/>
        <end position="288"/>
    </location>
</feature>
<dbReference type="PANTHER" id="PTHR22963:SF39">
    <property type="entry name" value="DUMPY"/>
    <property type="match status" value="1"/>
</dbReference>
<feature type="domain" description="EGF-like" evidence="5">
    <location>
        <begin position="3642"/>
        <end position="3680"/>
    </location>
</feature>
<feature type="domain" description="EGF-like" evidence="5">
    <location>
        <begin position="4612"/>
        <end position="4650"/>
    </location>
</feature>
<feature type="disulfide bond" evidence="2">
    <location>
        <begin position="5841"/>
        <end position="5851"/>
    </location>
</feature>
<keyword evidence="2" id="KW-0245">EGF-like domain</keyword>
<feature type="disulfide bond" evidence="2">
    <location>
        <begin position="3811"/>
        <end position="3821"/>
    </location>
</feature>
<feature type="domain" description="EGF-like" evidence="5">
    <location>
        <begin position="2534"/>
        <end position="2571"/>
    </location>
</feature>
<feature type="domain" description="EGF-like" evidence="5">
    <location>
        <begin position="33"/>
        <end position="72"/>
    </location>
</feature>
<feature type="domain" description="EGF-like" evidence="5">
    <location>
        <begin position="6316"/>
        <end position="6355"/>
    </location>
</feature>
<feature type="domain" description="EGF-like" evidence="5">
    <location>
        <begin position="2051"/>
        <end position="2089"/>
    </location>
</feature>
<dbReference type="PANTHER" id="PTHR22963">
    <property type="entry name" value="ENDOGLIN-RELATED"/>
    <property type="match status" value="1"/>
</dbReference>
<feature type="disulfide bond" evidence="2">
    <location>
        <begin position="839"/>
        <end position="849"/>
    </location>
</feature>
<feature type="domain" description="EGF-like" evidence="5">
    <location>
        <begin position="5733"/>
        <end position="5770"/>
    </location>
</feature>
<name>A0A9P0HNJ7_NEZVI</name>
<feature type="disulfide bond" evidence="2">
    <location>
        <begin position="2750"/>
        <end position="2760"/>
    </location>
</feature>
<feature type="domain" description="EGF-like" evidence="5">
    <location>
        <begin position="1731"/>
        <end position="1769"/>
    </location>
</feature>
<feature type="disulfide bond" evidence="2">
    <location>
        <begin position="1586"/>
        <end position="1596"/>
    </location>
</feature>
<feature type="domain" description="EGF-like" evidence="5">
    <location>
        <begin position="3749"/>
        <end position="3787"/>
    </location>
</feature>
<feature type="domain" description="EGF-like" evidence="5">
    <location>
        <begin position="5308"/>
        <end position="5345"/>
    </location>
</feature>
<evidence type="ECO:0000313" key="7">
    <source>
        <dbReference type="EMBL" id="CAH1404989.1"/>
    </source>
</evidence>
<feature type="domain" description="EGF-like" evidence="5">
    <location>
        <begin position="3969"/>
        <end position="4007"/>
    </location>
</feature>
<feature type="domain" description="EGF-like" evidence="5">
    <location>
        <begin position="5672"/>
        <end position="5712"/>
    </location>
</feature>
<dbReference type="SMART" id="SM00179">
    <property type="entry name" value="EGF_CA"/>
    <property type="match status" value="15"/>
</dbReference>
<feature type="domain" description="EGF-like" evidence="5">
    <location>
        <begin position="2688"/>
        <end position="2726"/>
    </location>
</feature>
<feature type="disulfide bond" evidence="2">
    <location>
        <begin position="2223"/>
        <end position="2233"/>
    </location>
</feature>
<feature type="domain" description="EGF-like" evidence="5">
    <location>
        <begin position="4137"/>
        <end position="4174"/>
    </location>
</feature>
<feature type="domain" description="EGF-like" evidence="5">
    <location>
        <begin position="6117"/>
        <end position="6152"/>
    </location>
</feature>
<feature type="domain" description="EGF-like" evidence="5">
    <location>
        <begin position="4183"/>
        <end position="4221"/>
    </location>
</feature>
<feature type="domain" description="EGF-like" evidence="5">
    <location>
        <begin position="6646"/>
        <end position="6685"/>
    </location>
</feature>